<dbReference type="EMBL" id="QVFU01000015">
    <property type="protein sequence ID" value="RFS45610.1"/>
    <property type="molecule type" value="Genomic_DNA"/>
</dbReference>
<keyword evidence="1" id="KW-0547">Nucleotide-binding</keyword>
<dbReference type="Proteomes" id="UP000262621">
    <property type="component" value="Unassembled WGS sequence"/>
</dbReference>
<evidence type="ECO:0000256" key="2">
    <source>
        <dbReference type="ARBA" id="ARBA00022840"/>
    </source>
</evidence>
<name>A0A372FYN8_9ACTN</name>
<dbReference type="SMART" id="SM00421">
    <property type="entry name" value="HTH_LUXR"/>
    <property type="match status" value="1"/>
</dbReference>
<dbReference type="InterPro" id="IPR027417">
    <property type="entry name" value="P-loop_NTPase"/>
</dbReference>
<dbReference type="InterPro" id="IPR000792">
    <property type="entry name" value="Tscrpt_reg_LuxR_C"/>
</dbReference>
<dbReference type="Pfam" id="PF13191">
    <property type="entry name" value="AAA_16"/>
    <property type="match status" value="1"/>
</dbReference>
<dbReference type="CDD" id="cd06170">
    <property type="entry name" value="LuxR_C_like"/>
    <property type="match status" value="1"/>
</dbReference>
<evidence type="ECO:0000259" key="3">
    <source>
        <dbReference type="PROSITE" id="PS50043"/>
    </source>
</evidence>
<dbReference type="InterPro" id="IPR016032">
    <property type="entry name" value="Sig_transdc_resp-reg_C-effctor"/>
</dbReference>
<accession>A0A372FYN8</accession>
<dbReference type="PANTHER" id="PTHR16305">
    <property type="entry name" value="TESTICULAR SOLUBLE ADENYLYL CYCLASE"/>
    <property type="match status" value="1"/>
</dbReference>
<dbReference type="GO" id="GO:0005737">
    <property type="term" value="C:cytoplasm"/>
    <property type="evidence" value="ECO:0007669"/>
    <property type="project" value="TreeGrafter"/>
</dbReference>
<dbReference type="GO" id="GO:0004016">
    <property type="term" value="F:adenylate cyclase activity"/>
    <property type="evidence" value="ECO:0007669"/>
    <property type="project" value="TreeGrafter"/>
</dbReference>
<evidence type="ECO:0000313" key="5">
    <source>
        <dbReference type="Proteomes" id="UP000262621"/>
    </source>
</evidence>
<dbReference type="SUPFAM" id="SSF46894">
    <property type="entry name" value="C-terminal effector domain of the bipartite response regulators"/>
    <property type="match status" value="1"/>
</dbReference>
<dbReference type="InterPro" id="IPR036388">
    <property type="entry name" value="WH-like_DNA-bd_sf"/>
</dbReference>
<proteinExistence type="predicted"/>
<dbReference type="PROSITE" id="PS50043">
    <property type="entry name" value="HTH_LUXR_2"/>
    <property type="match status" value="1"/>
</dbReference>
<sequence>MMLEVPVRLDSIDELSHSIRLRTPRLPVYRGLGGRIAELTIVAEGLATVADGDGSLILVEGGAGTGKTAVLRWAAQAARESGHIVFSVACSSYESVFELNLIEQLCDERVDSATTDLQTVCRDLYRFVVDAARRAPVLIVVDDLQWCDRSSLFCLAFLARRLGGHPVTILCSQLSGDDGIDLVLLDEMRRAHHTTSRIRLGPLPLSAVEEMIEDELGTVPASQRAAIAAWTGTNPFLLAEVLGTLRSGTTGEEGPTVVPPSVLAWFLGRLPRSVPACLPVARAVAVLGDHAAPALVADAASVSAAESAHAVQALHGLGLLRPGELLAFSQPVVRAAVLGSIPAEELAPLHQVVGEHLRRIGASSSAIVSYLVDSQAITHDVDVASLMDAVRDAQENMPVPDQPTLLRKALAAALPAEARCEVLHMLGRAELDLDARTAAAHLDEARRLTTDLRHRVAIAADQAHALHALGRDDRATALLRESADALLADGVGDDEQLAQLAIQLATVVANAPGVQALSGWSLMGAPDLAAPDAWRVIDPVRSPALMLSWHTAARVALAAGDPWGLLASCTSRLSAPGLGPVRQILVRSLRAEILLLLGRVTQAVAETTIVMDLIGHLDGAGQQVPVVAALPPLVDTLVESGEADRASQLLAATGHTGDLPSRWHHTALLASRGRVRHALGDPIGAVADLLECGRRMVTWAGRAPHPLPWRVHAVPVLVDIGETKFAQRLAAEELAEARRRGSQPRELGIALRMAGQAAGGEEGMRLRVEAVDTLEQSPAALELARALGLRGQELCRTGRSRAGREQLKRACAIAGEAGAVMLYDELTTCLREAGGRVRRRGYGVEALTASERQVARMAADGRTNREIAGILFITQRTVEMHLTQAYRKLGVAGRNGLSTALAGG</sequence>
<dbReference type="GO" id="GO:0003677">
    <property type="term" value="F:DNA binding"/>
    <property type="evidence" value="ECO:0007669"/>
    <property type="project" value="InterPro"/>
</dbReference>
<dbReference type="SUPFAM" id="SSF52540">
    <property type="entry name" value="P-loop containing nucleoside triphosphate hydrolases"/>
    <property type="match status" value="1"/>
</dbReference>
<comment type="caution">
    <text evidence="4">The sequence shown here is derived from an EMBL/GenBank/DDBJ whole genome shotgun (WGS) entry which is preliminary data.</text>
</comment>
<keyword evidence="5" id="KW-1185">Reference proteome</keyword>
<protein>
    <recommendedName>
        <fullName evidence="3">HTH luxR-type domain-containing protein</fullName>
    </recommendedName>
</protein>
<dbReference type="Pfam" id="PF00196">
    <property type="entry name" value="GerE"/>
    <property type="match status" value="1"/>
</dbReference>
<dbReference type="PRINTS" id="PR00038">
    <property type="entry name" value="HTHLUXR"/>
</dbReference>
<evidence type="ECO:0000256" key="1">
    <source>
        <dbReference type="ARBA" id="ARBA00022741"/>
    </source>
</evidence>
<gene>
    <name evidence="4" type="ORF">D0Q02_16075</name>
</gene>
<organism evidence="4 5">
    <name type="scientific">Micromonospora craniellae</name>
    <dbReference type="NCBI Taxonomy" id="2294034"/>
    <lineage>
        <taxon>Bacteria</taxon>
        <taxon>Bacillati</taxon>
        <taxon>Actinomycetota</taxon>
        <taxon>Actinomycetes</taxon>
        <taxon>Micromonosporales</taxon>
        <taxon>Micromonosporaceae</taxon>
        <taxon>Micromonospora</taxon>
    </lineage>
</organism>
<reference evidence="4 5" key="1">
    <citation type="submission" date="2018-08" db="EMBL/GenBank/DDBJ databases">
        <title>Verrucosispora craniellae sp. nov., isolated from a marine sponge in the South China Sea.</title>
        <authorList>
            <person name="Li L."/>
            <person name="Lin H.W."/>
        </authorList>
    </citation>
    <scope>NUCLEOTIDE SEQUENCE [LARGE SCALE GENOMIC DNA]</scope>
    <source>
        <strain evidence="4 5">LHW63014</strain>
    </source>
</reference>
<evidence type="ECO:0000313" key="4">
    <source>
        <dbReference type="EMBL" id="RFS45610.1"/>
    </source>
</evidence>
<dbReference type="PANTHER" id="PTHR16305:SF35">
    <property type="entry name" value="TRANSCRIPTIONAL ACTIVATOR DOMAIN"/>
    <property type="match status" value="1"/>
</dbReference>
<dbReference type="GO" id="GO:0006355">
    <property type="term" value="P:regulation of DNA-templated transcription"/>
    <property type="evidence" value="ECO:0007669"/>
    <property type="project" value="InterPro"/>
</dbReference>
<dbReference type="AlphaFoldDB" id="A0A372FYN8"/>
<dbReference type="Gene3D" id="3.40.50.300">
    <property type="entry name" value="P-loop containing nucleotide triphosphate hydrolases"/>
    <property type="match status" value="1"/>
</dbReference>
<dbReference type="Gene3D" id="1.10.10.10">
    <property type="entry name" value="Winged helix-like DNA-binding domain superfamily/Winged helix DNA-binding domain"/>
    <property type="match status" value="1"/>
</dbReference>
<keyword evidence="2" id="KW-0067">ATP-binding</keyword>
<dbReference type="GO" id="GO:0005524">
    <property type="term" value="F:ATP binding"/>
    <property type="evidence" value="ECO:0007669"/>
    <property type="project" value="UniProtKB-KW"/>
</dbReference>
<feature type="domain" description="HTH luxR-type" evidence="3">
    <location>
        <begin position="840"/>
        <end position="904"/>
    </location>
</feature>
<dbReference type="InterPro" id="IPR041664">
    <property type="entry name" value="AAA_16"/>
</dbReference>